<reference evidence="2 3" key="1">
    <citation type="submission" date="2019-07" db="EMBL/GenBank/DDBJ databases">
        <title>The pathways for chlorine oxyanion respiration interact through the shared metabolite chlorate.</title>
        <authorList>
            <person name="Barnum T.P."/>
            <person name="Cheng Y."/>
            <person name="Hill K.A."/>
            <person name="Lucas L.N."/>
            <person name="Carlson H.K."/>
            <person name="Coates J.D."/>
        </authorList>
    </citation>
    <scope>NUCLEOTIDE SEQUENCE [LARGE SCALE GENOMIC DNA]</scope>
    <source>
        <strain evidence="2 3">BK-1</strain>
    </source>
</reference>
<sequence>MSRDQFIKMRGAWDTRHWISVPALSHEADGLQLEKSLAELPGVNRIIAYPQKKKIRVTYDQTQLNYNQILERLESIGFPASTGWWALRKAGWFQYLDQTAKENACAPDPPCCSNPKGIGSGFERKKRKP</sequence>
<evidence type="ECO:0000313" key="2">
    <source>
        <dbReference type="EMBL" id="TVO70052.1"/>
    </source>
</evidence>
<dbReference type="CDD" id="cd00371">
    <property type="entry name" value="HMA"/>
    <property type="match status" value="1"/>
</dbReference>
<comment type="caution">
    <text evidence="2">The sequence shown here is derived from an EMBL/GenBank/DDBJ whole genome shotgun (WGS) entry which is preliminary data.</text>
</comment>
<dbReference type="OrthoDB" id="5822659at2"/>
<organism evidence="2 3">
    <name type="scientific">Sedimenticola selenatireducens</name>
    <dbReference type="NCBI Taxonomy" id="191960"/>
    <lineage>
        <taxon>Bacteria</taxon>
        <taxon>Pseudomonadati</taxon>
        <taxon>Pseudomonadota</taxon>
        <taxon>Gammaproteobacteria</taxon>
        <taxon>Chromatiales</taxon>
        <taxon>Sedimenticolaceae</taxon>
        <taxon>Sedimenticola</taxon>
    </lineage>
</organism>
<keyword evidence="3" id="KW-1185">Reference proteome</keyword>
<dbReference type="Proteomes" id="UP000316649">
    <property type="component" value="Unassembled WGS sequence"/>
</dbReference>
<proteinExistence type="predicted"/>
<name>A0A557RY18_9GAMM</name>
<dbReference type="AlphaFoldDB" id="A0A557RY18"/>
<dbReference type="EMBL" id="VMNH01000027">
    <property type="protein sequence ID" value="TVO70052.1"/>
    <property type="molecule type" value="Genomic_DNA"/>
</dbReference>
<dbReference type="InterPro" id="IPR006121">
    <property type="entry name" value="HMA_dom"/>
</dbReference>
<evidence type="ECO:0000259" key="1">
    <source>
        <dbReference type="PROSITE" id="PS50846"/>
    </source>
</evidence>
<accession>A0A557RY18</accession>
<evidence type="ECO:0000313" key="3">
    <source>
        <dbReference type="Proteomes" id="UP000316649"/>
    </source>
</evidence>
<gene>
    <name evidence="2" type="ORF">FHP88_17170</name>
</gene>
<dbReference type="Gene3D" id="3.30.70.100">
    <property type="match status" value="1"/>
</dbReference>
<dbReference type="PROSITE" id="PS50846">
    <property type="entry name" value="HMA_2"/>
    <property type="match status" value="1"/>
</dbReference>
<dbReference type="SUPFAM" id="SSF55008">
    <property type="entry name" value="HMA, heavy metal-associated domain"/>
    <property type="match status" value="1"/>
</dbReference>
<dbReference type="InterPro" id="IPR036163">
    <property type="entry name" value="HMA_dom_sf"/>
</dbReference>
<feature type="domain" description="HMA" evidence="1">
    <location>
        <begin position="15"/>
        <end position="81"/>
    </location>
</feature>
<protein>
    <recommendedName>
        <fullName evidence="1">HMA domain-containing protein</fullName>
    </recommendedName>
</protein>
<dbReference type="GO" id="GO:0046872">
    <property type="term" value="F:metal ion binding"/>
    <property type="evidence" value="ECO:0007669"/>
    <property type="project" value="InterPro"/>
</dbReference>
<dbReference type="RefSeq" id="WP_144360332.1">
    <property type="nucleotide sequence ID" value="NZ_VMNH01000027.1"/>
</dbReference>